<dbReference type="PROSITE" id="PS50002">
    <property type="entry name" value="SH3"/>
    <property type="match status" value="1"/>
</dbReference>
<feature type="compositionally biased region" description="Polar residues" evidence="5">
    <location>
        <begin position="304"/>
        <end position="313"/>
    </location>
</feature>
<dbReference type="Pfam" id="PF00536">
    <property type="entry name" value="SAM_1"/>
    <property type="match status" value="2"/>
</dbReference>
<feature type="compositionally biased region" description="Basic and acidic residues" evidence="5">
    <location>
        <begin position="1247"/>
        <end position="1268"/>
    </location>
</feature>
<evidence type="ECO:0000313" key="9">
    <source>
        <dbReference type="Proteomes" id="UP001497497"/>
    </source>
</evidence>
<feature type="compositionally biased region" description="Low complexity" evidence="5">
    <location>
        <begin position="1394"/>
        <end position="1409"/>
    </location>
</feature>
<proteinExistence type="predicted"/>
<feature type="compositionally biased region" description="Polar residues" evidence="5">
    <location>
        <begin position="1099"/>
        <end position="1112"/>
    </location>
</feature>
<feature type="compositionally biased region" description="Polar residues" evidence="5">
    <location>
        <begin position="210"/>
        <end position="223"/>
    </location>
</feature>
<dbReference type="CDD" id="cd09498">
    <property type="entry name" value="SAM_caskin1_2_repeat2"/>
    <property type="match status" value="1"/>
</dbReference>
<feature type="compositionally biased region" description="Polar residues" evidence="5">
    <location>
        <begin position="186"/>
        <end position="195"/>
    </location>
</feature>
<feature type="domain" description="SAM" evidence="7">
    <location>
        <begin position="353"/>
        <end position="416"/>
    </location>
</feature>
<dbReference type="SMART" id="SM00454">
    <property type="entry name" value="SAM"/>
    <property type="match status" value="2"/>
</dbReference>
<feature type="region of interest" description="Disordered" evidence="5">
    <location>
        <begin position="90"/>
        <end position="286"/>
    </location>
</feature>
<dbReference type="InterPro" id="IPR001452">
    <property type="entry name" value="SH3_domain"/>
</dbReference>
<organism evidence="8 9">
    <name type="scientific">Lymnaea stagnalis</name>
    <name type="common">Great pond snail</name>
    <name type="synonym">Helix stagnalis</name>
    <dbReference type="NCBI Taxonomy" id="6523"/>
    <lineage>
        <taxon>Eukaryota</taxon>
        <taxon>Metazoa</taxon>
        <taxon>Spiralia</taxon>
        <taxon>Lophotrochozoa</taxon>
        <taxon>Mollusca</taxon>
        <taxon>Gastropoda</taxon>
        <taxon>Heterobranchia</taxon>
        <taxon>Euthyneura</taxon>
        <taxon>Panpulmonata</taxon>
        <taxon>Hygrophila</taxon>
        <taxon>Lymnaeoidea</taxon>
        <taxon>Lymnaeidae</taxon>
        <taxon>Lymnaea</taxon>
    </lineage>
</organism>
<dbReference type="PANTHER" id="PTHR24174">
    <property type="entry name" value="ANKYRIN REPEAT AND STERILE ALPHA MOTIF DOMAIN-CONTAINING PROTEIN 1"/>
    <property type="match status" value="1"/>
</dbReference>
<dbReference type="InterPro" id="IPR035497">
    <property type="entry name" value="Caskin1/2_SAM_1"/>
</dbReference>
<keyword evidence="9" id="KW-1185">Reference proteome</keyword>
<dbReference type="InterPro" id="IPR035498">
    <property type="entry name" value="Caskin1/2_SAM_2"/>
</dbReference>
<feature type="compositionally biased region" description="Low complexity" evidence="5">
    <location>
        <begin position="753"/>
        <end position="763"/>
    </location>
</feature>
<feature type="domain" description="SH3" evidence="6">
    <location>
        <begin position="14"/>
        <end position="79"/>
    </location>
</feature>
<feature type="region of interest" description="Disordered" evidence="5">
    <location>
        <begin position="304"/>
        <end position="332"/>
    </location>
</feature>
<dbReference type="SUPFAM" id="SSF50044">
    <property type="entry name" value="SH3-domain"/>
    <property type="match status" value="1"/>
</dbReference>
<keyword evidence="3" id="KW-0040">ANK repeat</keyword>
<evidence type="ECO:0000256" key="4">
    <source>
        <dbReference type="PROSITE-ProRule" id="PRU00192"/>
    </source>
</evidence>
<evidence type="ECO:0000256" key="2">
    <source>
        <dbReference type="ARBA" id="ARBA00022737"/>
    </source>
</evidence>
<dbReference type="PANTHER" id="PTHR24174:SF16">
    <property type="entry name" value="CASKIN-2"/>
    <property type="match status" value="1"/>
</dbReference>
<sequence length="1461" mass="158302">MLCLAKRSSSPEASCAVYARATRDYANVYDPGSLAFKEGDIITVLEQKSDGIWRGYVLHDGRMAKTGMFPANHVVLVDSKVVARQQQLLQQQKPVPKTGHMHGPVPDLLNRGPIFSNHQYGGGDRGSVESSSTDDGQPTPPHSFPSTPSSNYPPPPSSLLTSYPPRSQLTRDASGADSGFSSSQSLPQFTPSSPAAPQLGKSPFPFGQTVIPTSNGPYYSGNGTIPEYQQHHGEWPPAPTSLPPMGGLGADMRGVSPAKDSPGHSNRNSSASSDSGRGFSTGHTDAKPVHSYVNVHVNNQQHRLSGQSYESGVSSRQSYHSTSSSSLGSLDRLEEPGFTSTINVAQLFQAGVPDNEVLHAWLHDLGFVEYYPLFYQAGYDMPTISRMTPEDLTAIGITKPTHRKRLKTEIARLNIHDGIPDFRPNDLMEWLHLLGLGTYLDTLCGQGYDNIDYVTDITWEDLEEIGIQKLGHQKKIMLAIDRLKRITSGGKRLSSVEGRTASLELLEPPPPAPPITGRWSGGEITAIPQHVYDGALSGARPKKSPSGDSISTTSSGNSGSSAGSGVHVGAGGSSGVGEMRVIPLPREDAAGLAGAIPYRHNSTGSVGNVQPDVVAIQVKRNMRSSTSEDNKKEPNGQPLMYHSFQGSTRRSSETDVFLDSDHGVYQLAHNCVADNQKPIAKIMAKSDSETHESHINNEGSKVYYHGKHNTNNNGLRVESGEHIYDTPQIAPGQMSPNTSMSGSLHVNTASDLAGHGPAKPASPGGKGAKKIPPPPPKRTHSIREETTPLSQSAPGSPSRNTVAPTTITVSASVHPQPATIVATKQAPPPVMQKPLKPHSPAVANKFQQPQTVPQQQQLHSQQQHPPQQQQHPPQQQQHPPQQQQHPSQQQQHYSQQQHSQQQQQLSQQQNHSQQQFPTQQQFHSQQQLHPQQQQHLQQQHQQLHTQQQLLLQQQQLHQKQQFQIQQQQLHPQQMHPKQQQLHFQQQQPIHPQPQQMHQVSLNPPVAQKPLSPKPIQSQKMVVSTPITSTSAGLNSSQQPPVLAKSKVSIILPQVQPKSPLPSKSPVAPPMVTNVPKPPLAPHSGPQQQPSQHSVSNPSAQSGKPSGQGQQFASCVKSLSEKFGKQTDEEDQFPDNVSTDSDDFPPPPPPIAMDIITPKIHNYGIPSSRDRGKADFGIHTNRPRPNPAGGRNFIPPSSSAVNQHRPTGHVMPVMSSTKTMAEPPPTVGAVQLRKHPIMSSTNSSPAGSDHERTPEPDHVNTISHDKRSESTTSFESNSSSSSIDSNTLPFANENVGTIKQRAANTKASIVQSLESEGGQRNVDLNPNMFDGESLRAVSGYSNSSYLTSSSYNNQHNAMAASESSRTSGYSVSQQLQLAQQKTNQSLNTSGAMRAPLPSKKPTLSPKPSRPNMESTTPQAPPPAPEVDSQKHVESGNVLSDIDDMLQGLTDELDAMLEEEMTS</sequence>
<feature type="compositionally biased region" description="Low complexity" evidence="5">
    <location>
        <begin position="847"/>
        <end position="940"/>
    </location>
</feature>
<feature type="compositionally biased region" description="Low complexity" evidence="5">
    <location>
        <begin position="1081"/>
        <end position="1098"/>
    </location>
</feature>
<dbReference type="InterPro" id="IPR033635">
    <property type="entry name" value="ANKS1/Caskin"/>
</dbReference>
<feature type="compositionally biased region" description="Polar residues" evidence="5">
    <location>
        <begin position="1380"/>
        <end position="1389"/>
    </location>
</feature>
<evidence type="ECO:0000259" key="6">
    <source>
        <dbReference type="PROSITE" id="PS50002"/>
    </source>
</evidence>
<feature type="compositionally biased region" description="Polar residues" evidence="5">
    <location>
        <begin position="1014"/>
        <end position="1039"/>
    </location>
</feature>
<feature type="compositionally biased region" description="Low complexity" evidence="5">
    <location>
        <begin position="314"/>
        <end position="329"/>
    </location>
</feature>
<feature type="region of interest" description="Disordered" evidence="5">
    <location>
        <begin position="500"/>
        <end position="520"/>
    </location>
</feature>
<dbReference type="InterPro" id="IPR013761">
    <property type="entry name" value="SAM/pointed_sf"/>
</dbReference>
<feature type="compositionally biased region" description="Low complexity" evidence="5">
    <location>
        <begin position="963"/>
        <end position="998"/>
    </location>
</feature>
<feature type="domain" description="SAM" evidence="7">
    <location>
        <begin position="422"/>
        <end position="486"/>
    </location>
</feature>
<dbReference type="InterPro" id="IPR001660">
    <property type="entry name" value="SAM"/>
</dbReference>
<evidence type="ECO:0008006" key="10">
    <source>
        <dbReference type="Google" id="ProtNLM"/>
    </source>
</evidence>
<feature type="region of interest" description="Disordered" evidence="5">
    <location>
        <begin position="535"/>
        <end position="573"/>
    </location>
</feature>
<accession>A0AAV2HER7</accession>
<feature type="region of interest" description="Disordered" evidence="5">
    <location>
        <begin position="963"/>
        <end position="1039"/>
    </location>
</feature>
<dbReference type="SUPFAM" id="SSF47769">
    <property type="entry name" value="SAM/Pointed domain"/>
    <property type="match status" value="2"/>
</dbReference>
<dbReference type="CDD" id="cd09497">
    <property type="entry name" value="SAM_caskin1_2_repeat1"/>
    <property type="match status" value="1"/>
</dbReference>
<feature type="compositionally biased region" description="Low complexity" evidence="5">
    <location>
        <begin position="1269"/>
        <end position="1286"/>
    </location>
</feature>
<dbReference type="InterPro" id="IPR036028">
    <property type="entry name" value="SH3-like_dom_sf"/>
</dbReference>
<dbReference type="Gene3D" id="2.30.30.40">
    <property type="entry name" value="SH3 Domains"/>
    <property type="match status" value="1"/>
</dbReference>
<feature type="region of interest" description="Disordered" evidence="5">
    <location>
        <begin position="1369"/>
        <end position="1436"/>
    </location>
</feature>
<evidence type="ECO:0000256" key="3">
    <source>
        <dbReference type="ARBA" id="ARBA00023043"/>
    </source>
</evidence>
<dbReference type="Gene3D" id="1.10.150.50">
    <property type="entry name" value="Transcription Factor, Ets-1"/>
    <property type="match status" value="2"/>
</dbReference>
<dbReference type="FunFam" id="1.10.150.50:FF:000028">
    <property type="entry name" value="caskin-2 isoform X2"/>
    <property type="match status" value="1"/>
</dbReference>
<dbReference type="Proteomes" id="UP001497497">
    <property type="component" value="Unassembled WGS sequence"/>
</dbReference>
<dbReference type="SMART" id="SM00326">
    <property type="entry name" value="SH3"/>
    <property type="match status" value="1"/>
</dbReference>
<feature type="region of interest" description="Disordered" evidence="5">
    <location>
        <begin position="846"/>
        <end position="940"/>
    </location>
</feature>
<reference evidence="8 9" key="1">
    <citation type="submission" date="2024-04" db="EMBL/GenBank/DDBJ databases">
        <authorList>
            <consortium name="Genoscope - CEA"/>
            <person name="William W."/>
        </authorList>
    </citation>
    <scope>NUCLEOTIDE SEQUENCE [LARGE SCALE GENOMIC DNA]</scope>
</reference>
<keyword evidence="2" id="KW-0677">Repeat</keyword>
<gene>
    <name evidence="8" type="ORF">GSLYS_00004746001</name>
</gene>
<dbReference type="EMBL" id="CAXITT010000072">
    <property type="protein sequence ID" value="CAL1530621.1"/>
    <property type="molecule type" value="Genomic_DNA"/>
</dbReference>
<feature type="region of interest" description="Disordered" evidence="5">
    <location>
        <begin position="727"/>
        <end position="803"/>
    </location>
</feature>
<evidence type="ECO:0000313" key="8">
    <source>
        <dbReference type="EMBL" id="CAL1530621.1"/>
    </source>
</evidence>
<feature type="compositionally biased region" description="Polar residues" evidence="5">
    <location>
        <begin position="734"/>
        <end position="750"/>
    </location>
</feature>
<keyword evidence="1 4" id="KW-0728">SH3 domain</keyword>
<evidence type="ECO:0000256" key="1">
    <source>
        <dbReference type="ARBA" id="ARBA00022443"/>
    </source>
</evidence>
<feature type="compositionally biased region" description="Low complexity" evidence="5">
    <location>
        <begin position="544"/>
        <end position="565"/>
    </location>
</feature>
<feature type="region of interest" description="Disordered" evidence="5">
    <location>
        <begin position="620"/>
        <end position="649"/>
    </location>
</feature>
<dbReference type="PROSITE" id="PS50105">
    <property type="entry name" value="SAM_DOMAIN"/>
    <property type="match status" value="2"/>
</dbReference>
<evidence type="ECO:0000259" key="7">
    <source>
        <dbReference type="PROSITE" id="PS50105"/>
    </source>
</evidence>
<comment type="caution">
    <text evidence="8">The sequence shown here is derived from an EMBL/GenBank/DDBJ whole genome shotgun (WGS) entry which is preliminary data.</text>
</comment>
<feature type="compositionally biased region" description="Polar residues" evidence="5">
    <location>
        <begin position="787"/>
        <end position="803"/>
    </location>
</feature>
<name>A0AAV2HER7_LYMST</name>
<dbReference type="Pfam" id="PF07653">
    <property type="entry name" value="SH3_2"/>
    <property type="match status" value="1"/>
</dbReference>
<feature type="compositionally biased region" description="Polar residues" evidence="5">
    <location>
        <begin position="1194"/>
        <end position="1204"/>
    </location>
</feature>
<protein>
    <recommendedName>
        <fullName evidence="10">Caskin-1</fullName>
    </recommendedName>
</protein>
<evidence type="ECO:0000256" key="5">
    <source>
        <dbReference type="SAM" id="MobiDB-lite"/>
    </source>
</evidence>
<feature type="compositionally biased region" description="Low complexity" evidence="5">
    <location>
        <begin position="158"/>
        <end position="185"/>
    </location>
</feature>
<feature type="compositionally biased region" description="Low complexity" evidence="5">
    <location>
        <begin position="263"/>
        <end position="280"/>
    </location>
</feature>
<feature type="region of interest" description="Disordered" evidence="5">
    <location>
        <begin position="1054"/>
        <end position="1287"/>
    </location>
</feature>